<name>A0A4Z2ECK0_9TELE</name>
<keyword evidence="1" id="KW-0732">Signal</keyword>
<organism evidence="2 3">
    <name type="scientific">Liparis tanakae</name>
    <name type="common">Tanaka's snailfish</name>
    <dbReference type="NCBI Taxonomy" id="230148"/>
    <lineage>
        <taxon>Eukaryota</taxon>
        <taxon>Metazoa</taxon>
        <taxon>Chordata</taxon>
        <taxon>Craniata</taxon>
        <taxon>Vertebrata</taxon>
        <taxon>Euteleostomi</taxon>
        <taxon>Actinopterygii</taxon>
        <taxon>Neopterygii</taxon>
        <taxon>Teleostei</taxon>
        <taxon>Neoteleostei</taxon>
        <taxon>Acanthomorphata</taxon>
        <taxon>Eupercaria</taxon>
        <taxon>Perciformes</taxon>
        <taxon>Cottioidei</taxon>
        <taxon>Cottales</taxon>
        <taxon>Liparidae</taxon>
        <taxon>Liparis</taxon>
    </lineage>
</organism>
<feature type="chain" id="PRO_5021389658" evidence="1">
    <location>
        <begin position="21"/>
        <end position="90"/>
    </location>
</feature>
<reference evidence="2 3" key="1">
    <citation type="submission" date="2019-03" db="EMBL/GenBank/DDBJ databases">
        <title>First draft genome of Liparis tanakae, snailfish: a comprehensive survey of snailfish specific genes.</title>
        <authorList>
            <person name="Kim W."/>
            <person name="Song I."/>
            <person name="Jeong J.-H."/>
            <person name="Kim D."/>
            <person name="Kim S."/>
            <person name="Ryu S."/>
            <person name="Song J.Y."/>
            <person name="Lee S.K."/>
        </authorList>
    </citation>
    <scope>NUCLEOTIDE SEQUENCE [LARGE SCALE GENOMIC DNA]</scope>
    <source>
        <tissue evidence="2">Muscle</tissue>
    </source>
</reference>
<keyword evidence="3" id="KW-1185">Reference proteome</keyword>
<dbReference type="EMBL" id="SRLO01010130">
    <property type="protein sequence ID" value="TNN26488.1"/>
    <property type="molecule type" value="Genomic_DNA"/>
</dbReference>
<evidence type="ECO:0000256" key="1">
    <source>
        <dbReference type="SAM" id="SignalP"/>
    </source>
</evidence>
<sequence>MLNHCSLLTVYAVFLQVLSSTNVEVVGAYGVMDIEGSPGELEVLLEDNRTLLISQEKWDPIAAKMRAPPILLKITFVGNRVETAEVCEEE</sequence>
<gene>
    <name evidence="2" type="ORF">EYF80_063375</name>
</gene>
<evidence type="ECO:0000313" key="3">
    <source>
        <dbReference type="Proteomes" id="UP000314294"/>
    </source>
</evidence>
<proteinExistence type="predicted"/>
<protein>
    <submittedName>
        <fullName evidence="2">Uncharacterized protein</fullName>
    </submittedName>
</protein>
<accession>A0A4Z2ECK0</accession>
<dbReference type="AlphaFoldDB" id="A0A4Z2ECK0"/>
<comment type="caution">
    <text evidence="2">The sequence shown here is derived from an EMBL/GenBank/DDBJ whole genome shotgun (WGS) entry which is preliminary data.</text>
</comment>
<evidence type="ECO:0000313" key="2">
    <source>
        <dbReference type="EMBL" id="TNN26488.1"/>
    </source>
</evidence>
<feature type="signal peptide" evidence="1">
    <location>
        <begin position="1"/>
        <end position="20"/>
    </location>
</feature>
<dbReference type="Proteomes" id="UP000314294">
    <property type="component" value="Unassembled WGS sequence"/>
</dbReference>